<keyword evidence="6 8" id="KW-0648">Protein biosynthesis</keyword>
<dbReference type="PANTHER" id="PTHR11138:SF5">
    <property type="entry name" value="METHIONYL-TRNA FORMYLTRANSFERASE, MITOCHONDRIAL"/>
    <property type="match status" value="1"/>
</dbReference>
<dbReference type="GO" id="GO:0004479">
    <property type="term" value="F:methionyl-tRNA formyltransferase activity"/>
    <property type="evidence" value="ECO:0007669"/>
    <property type="project" value="UniProtKB-UniRule"/>
</dbReference>
<dbReference type="RefSeq" id="WP_066150356.1">
    <property type="nucleotide sequence ID" value="NZ_CP020814.1"/>
</dbReference>
<keyword evidence="12" id="KW-1185">Reference proteome</keyword>
<dbReference type="InterPro" id="IPR001555">
    <property type="entry name" value="GART_AS"/>
</dbReference>
<dbReference type="Gene3D" id="3.10.25.10">
    <property type="entry name" value="Formyl transferase, C-terminal domain"/>
    <property type="match status" value="1"/>
</dbReference>
<comment type="function">
    <text evidence="1 8">Attaches a formyl group to the free amino group of methionyl-tRNA(fMet). The formyl group appears to play a dual role in the initiator identity of N-formylmethionyl-tRNA by promoting its recognition by IF2 and preventing the misappropriation of this tRNA by the elongation apparatus.</text>
</comment>
<evidence type="ECO:0000259" key="10">
    <source>
        <dbReference type="Pfam" id="PF02911"/>
    </source>
</evidence>
<accession>A0A1X9MK99</accession>
<evidence type="ECO:0000256" key="7">
    <source>
        <dbReference type="ARBA" id="ARBA00048558"/>
    </source>
</evidence>
<dbReference type="EC" id="2.1.2.9" evidence="3 8"/>
<name>A0A1X9MK99_9BACI</name>
<dbReference type="Gene3D" id="3.40.50.170">
    <property type="entry name" value="Formyl transferase, N-terminal domain"/>
    <property type="match status" value="1"/>
</dbReference>
<dbReference type="Pfam" id="PF02911">
    <property type="entry name" value="Formyl_trans_C"/>
    <property type="match status" value="1"/>
</dbReference>
<dbReference type="Pfam" id="PF00551">
    <property type="entry name" value="Formyl_trans_N"/>
    <property type="match status" value="1"/>
</dbReference>
<feature type="domain" description="Formyl transferase N-terminal" evidence="9">
    <location>
        <begin position="1"/>
        <end position="180"/>
    </location>
</feature>
<dbReference type="KEGG" id="bkw:BkAM31D_15025"/>
<dbReference type="InterPro" id="IPR036477">
    <property type="entry name" value="Formyl_transf_N_sf"/>
</dbReference>
<dbReference type="InterPro" id="IPR005793">
    <property type="entry name" value="Formyl_trans_C"/>
</dbReference>
<organism evidence="11 12">
    <name type="scientific">Halalkalibacter krulwichiae</name>
    <dbReference type="NCBI Taxonomy" id="199441"/>
    <lineage>
        <taxon>Bacteria</taxon>
        <taxon>Bacillati</taxon>
        <taxon>Bacillota</taxon>
        <taxon>Bacilli</taxon>
        <taxon>Bacillales</taxon>
        <taxon>Bacillaceae</taxon>
        <taxon>Halalkalibacter</taxon>
    </lineage>
</organism>
<proteinExistence type="inferred from homology"/>
<evidence type="ECO:0000313" key="11">
    <source>
        <dbReference type="EMBL" id="ARK31052.1"/>
    </source>
</evidence>
<dbReference type="InterPro" id="IPR005794">
    <property type="entry name" value="Fmt"/>
</dbReference>
<protein>
    <recommendedName>
        <fullName evidence="4 8">Methionyl-tRNA formyltransferase</fullName>
        <ecNumber evidence="3 8">2.1.2.9</ecNumber>
    </recommendedName>
</protein>
<comment type="similarity">
    <text evidence="2 8">Belongs to the Fmt family.</text>
</comment>
<dbReference type="Proteomes" id="UP000193006">
    <property type="component" value="Chromosome"/>
</dbReference>
<sequence length="316" mass="34606">MKIVFMGTPDFSVPVLSNLISEGYDIVAVVTQPDRPVGRKRVLTPPPVKVEAEKHKIAVLQPEKIKEPMEIEKVLAYDPDLIITAAFGQILPKELLDAPKYGCINVHASLLPEYRGGAPIHQAIIDGQKEAGVTIMYMVEKLDAGDMLSQVRVPIDENDHVGTMHDKLSSSGAKLLIETIPGLISGAIQPQPQDEAKVTFARNISREMELLDWTRSGESLYNQIRGLHPWPVAYTLLEGKPLKVWWGEKVKSTQEQKPGVIERIDADGFVVATGSDTAIKITELQPSGKKKMTADSFIRGAGSQLTVGVQLGDTNE</sequence>
<evidence type="ECO:0000256" key="5">
    <source>
        <dbReference type="ARBA" id="ARBA00022679"/>
    </source>
</evidence>
<dbReference type="InterPro" id="IPR041711">
    <property type="entry name" value="Met-tRNA-FMT_N"/>
</dbReference>
<dbReference type="PANTHER" id="PTHR11138">
    <property type="entry name" value="METHIONYL-TRNA FORMYLTRANSFERASE"/>
    <property type="match status" value="1"/>
</dbReference>
<dbReference type="PROSITE" id="PS00373">
    <property type="entry name" value="GART"/>
    <property type="match status" value="1"/>
</dbReference>
<feature type="domain" description="Formyl transferase C-terminal" evidence="10">
    <location>
        <begin position="203"/>
        <end position="301"/>
    </location>
</feature>
<comment type="catalytic activity">
    <reaction evidence="7 8">
        <text>L-methionyl-tRNA(fMet) + (6R)-10-formyltetrahydrofolate = N-formyl-L-methionyl-tRNA(fMet) + (6S)-5,6,7,8-tetrahydrofolate + H(+)</text>
        <dbReference type="Rhea" id="RHEA:24380"/>
        <dbReference type="Rhea" id="RHEA-COMP:9952"/>
        <dbReference type="Rhea" id="RHEA-COMP:9953"/>
        <dbReference type="ChEBI" id="CHEBI:15378"/>
        <dbReference type="ChEBI" id="CHEBI:57453"/>
        <dbReference type="ChEBI" id="CHEBI:78530"/>
        <dbReference type="ChEBI" id="CHEBI:78844"/>
        <dbReference type="ChEBI" id="CHEBI:195366"/>
        <dbReference type="EC" id="2.1.2.9"/>
    </reaction>
</comment>
<dbReference type="CDD" id="cd08646">
    <property type="entry name" value="FMT_core_Met-tRNA-FMT_N"/>
    <property type="match status" value="1"/>
</dbReference>
<keyword evidence="5 8" id="KW-0808">Transferase</keyword>
<reference evidence="11 12" key="1">
    <citation type="submission" date="2017-04" db="EMBL/GenBank/DDBJ databases">
        <title>Bacillus krulwichiae AM31D Genome sequencing and assembly.</title>
        <authorList>
            <person name="Krulwich T.A."/>
            <person name="Anastor L."/>
            <person name="Ehrlich R."/>
            <person name="Ehrlich G.D."/>
            <person name="Janto B."/>
        </authorList>
    </citation>
    <scope>NUCLEOTIDE SEQUENCE [LARGE SCALE GENOMIC DNA]</scope>
    <source>
        <strain evidence="11 12">AM31D</strain>
    </source>
</reference>
<feature type="binding site" evidence="8">
    <location>
        <begin position="109"/>
        <end position="112"/>
    </location>
    <ligand>
        <name>(6S)-5,6,7,8-tetrahydrofolate</name>
        <dbReference type="ChEBI" id="CHEBI:57453"/>
    </ligand>
</feature>
<dbReference type="NCBIfam" id="TIGR00460">
    <property type="entry name" value="fmt"/>
    <property type="match status" value="1"/>
</dbReference>
<dbReference type="FunFam" id="3.40.50.170:FF:000004">
    <property type="entry name" value="Methionyl-tRNA formyltransferase"/>
    <property type="match status" value="1"/>
</dbReference>
<dbReference type="InterPro" id="IPR011034">
    <property type="entry name" value="Formyl_transferase-like_C_sf"/>
</dbReference>
<evidence type="ECO:0000313" key="12">
    <source>
        <dbReference type="Proteomes" id="UP000193006"/>
    </source>
</evidence>
<evidence type="ECO:0000256" key="2">
    <source>
        <dbReference type="ARBA" id="ARBA00010699"/>
    </source>
</evidence>
<evidence type="ECO:0000256" key="1">
    <source>
        <dbReference type="ARBA" id="ARBA00002606"/>
    </source>
</evidence>
<evidence type="ECO:0000256" key="6">
    <source>
        <dbReference type="ARBA" id="ARBA00022917"/>
    </source>
</evidence>
<evidence type="ECO:0000256" key="4">
    <source>
        <dbReference type="ARBA" id="ARBA00016014"/>
    </source>
</evidence>
<dbReference type="AlphaFoldDB" id="A0A1X9MK99"/>
<dbReference type="HAMAP" id="MF_00182">
    <property type="entry name" value="Formyl_trans"/>
    <property type="match status" value="1"/>
</dbReference>
<dbReference type="SUPFAM" id="SSF50486">
    <property type="entry name" value="FMT C-terminal domain-like"/>
    <property type="match status" value="1"/>
</dbReference>
<dbReference type="InterPro" id="IPR037022">
    <property type="entry name" value="Formyl_trans_C_sf"/>
</dbReference>
<evidence type="ECO:0000256" key="3">
    <source>
        <dbReference type="ARBA" id="ARBA00012261"/>
    </source>
</evidence>
<dbReference type="EMBL" id="CP020814">
    <property type="protein sequence ID" value="ARK31052.1"/>
    <property type="molecule type" value="Genomic_DNA"/>
</dbReference>
<dbReference type="InterPro" id="IPR044135">
    <property type="entry name" value="Met-tRNA-FMT_C"/>
</dbReference>
<gene>
    <name evidence="8 11" type="primary">fmt</name>
    <name evidence="11" type="ORF">BkAM31D_15025</name>
</gene>
<evidence type="ECO:0000256" key="8">
    <source>
        <dbReference type="HAMAP-Rule" id="MF_00182"/>
    </source>
</evidence>
<dbReference type="GO" id="GO:0005829">
    <property type="term" value="C:cytosol"/>
    <property type="evidence" value="ECO:0007669"/>
    <property type="project" value="TreeGrafter"/>
</dbReference>
<dbReference type="SUPFAM" id="SSF53328">
    <property type="entry name" value="Formyltransferase"/>
    <property type="match status" value="1"/>
</dbReference>
<dbReference type="InterPro" id="IPR002376">
    <property type="entry name" value="Formyl_transf_N"/>
</dbReference>
<dbReference type="STRING" id="199441.BkAM31D_15025"/>
<evidence type="ECO:0000259" key="9">
    <source>
        <dbReference type="Pfam" id="PF00551"/>
    </source>
</evidence>
<dbReference type="CDD" id="cd08704">
    <property type="entry name" value="Met_tRNA_FMT_C"/>
    <property type="match status" value="1"/>
</dbReference>